<protein>
    <submittedName>
        <fullName evidence="2">Uncharacterized protein</fullName>
    </submittedName>
</protein>
<proteinExistence type="predicted"/>
<dbReference type="Proteomes" id="UP001215598">
    <property type="component" value="Unassembled WGS sequence"/>
</dbReference>
<sequence length="120" mass="13273">MSLGNLSRLASIPLVTLVDIHAHFFFGTNTRPQNFRKFSNLSRVTNALWLKNLHSSTAVESEIAAAQPHRIFAALPVFWSRNIHPLTAVPEGNPAIPRVMANRSRDRLNPTRPGGKPSAI</sequence>
<feature type="region of interest" description="Disordered" evidence="1">
    <location>
        <begin position="94"/>
        <end position="120"/>
    </location>
</feature>
<gene>
    <name evidence="2" type="ORF">B0H16DRAFT_1471535</name>
</gene>
<dbReference type="AlphaFoldDB" id="A0AAD7HQU4"/>
<name>A0AAD7HQU4_9AGAR</name>
<reference evidence="2" key="1">
    <citation type="submission" date="2023-03" db="EMBL/GenBank/DDBJ databases">
        <title>Massive genome expansion in bonnet fungi (Mycena s.s.) driven by repeated elements and novel gene families across ecological guilds.</title>
        <authorList>
            <consortium name="Lawrence Berkeley National Laboratory"/>
            <person name="Harder C.B."/>
            <person name="Miyauchi S."/>
            <person name="Viragh M."/>
            <person name="Kuo A."/>
            <person name="Thoen E."/>
            <person name="Andreopoulos B."/>
            <person name="Lu D."/>
            <person name="Skrede I."/>
            <person name="Drula E."/>
            <person name="Henrissat B."/>
            <person name="Morin E."/>
            <person name="Kohler A."/>
            <person name="Barry K."/>
            <person name="LaButti K."/>
            <person name="Morin E."/>
            <person name="Salamov A."/>
            <person name="Lipzen A."/>
            <person name="Mereny Z."/>
            <person name="Hegedus B."/>
            <person name="Baldrian P."/>
            <person name="Stursova M."/>
            <person name="Weitz H."/>
            <person name="Taylor A."/>
            <person name="Grigoriev I.V."/>
            <person name="Nagy L.G."/>
            <person name="Martin F."/>
            <person name="Kauserud H."/>
        </authorList>
    </citation>
    <scope>NUCLEOTIDE SEQUENCE</scope>
    <source>
        <strain evidence="2">CBHHK182m</strain>
    </source>
</reference>
<accession>A0AAD7HQU4</accession>
<comment type="caution">
    <text evidence="2">The sequence shown here is derived from an EMBL/GenBank/DDBJ whole genome shotgun (WGS) entry which is preliminary data.</text>
</comment>
<dbReference type="EMBL" id="JARKIB010000189">
    <property type="protein sequence ID" value="KAJ7726106.1"/>
    <property type="molecule type" value="Genomic_DNA"/>
</dbReference>
<evidence type="ECO:0000256" key="1">
    <source>
        <dbReference type="SAM" id="MobiDB-lite"/>
    </source>
</evidence>
<evidence type="ECO:0000313" key="2">
    <source>
        <dbReference type="EMBL" id="KAJ7726106.1"/>
    </source>
</evidence>
<keyword evidence="3" id="KW-1185">Reference proteome</keyword>
<organism evidence="2 3">
    <name type="scientific">Mycena metata</name>
    <dbReference type="NCBI Taxonomy" id="1033252"/>
    <lineage>
        <taxon>Eukaryota</taxon>
        <taxon>Fungi</taxon>
        <taxon>Dikarya</taxon>
        <taxon>Basidiomycota</taxon>
        <taxon>Agaricomycotina</taxon>
        <taxon>Agaricomycetes</taxon>
        <taxon>Agaricomycetidae</taxon>
        <taxon>Agaricales</taxon>
        <taxon>Marasmiineae</taxon>
        <taxon>Mycenaceae</taxon>
        <taxon>Mycena</taxon>
    </lineage>
</organism>
<evidence type="ECO:0000313" key="3">
    <source>
        <dbReference type="Proteomes" id="UP001215598"/>
    </source>
</evidence>